<dbReference type="KEGG" id="adl:AURDEDRAFT_170713"/>
<keyword evidence="2" id="KW-1185">Reference proteome</keyword>
<organism evidence="1 2">
    <name type="scientific">Auricularia subglabra (strain TFB-10046 / SS5)</name>
    <name type="common">White-rot fungus</name>
    <name type="synonym">Auricularia delicata (strain TFB10046)</name>
    <dbReference type="NCBI Taxonomy" id="717982"/>
    <lineage>
        <taxon>Eukaryota</taxon>
        <taxon>Fungi</taxon>
        <taxon>Dikarya</taxon>
        <taxon>Basidiomycota</taxon>
        <taxon>Agaricomycotina</taxon>
        <taxon>Agaricomycetes</taxon>
        <taxon>Auriculariales</taxon>
        <taxon>Auriculariaceae</taxon>
        <taxon>Auricularia</taxon>
    </lineage>
</organism>
<evidence type="ECO:0008006" key="3">
    <source>
        <dbReference type="Google" id="ProtNLM"/>
    </source>
</evidence>
<accession>J0WWD3</accession>
<dbReference type="InParanoid" id="J0WWD3"/>
<evidence type="ECO:0000313" key="1">
    <source>
        <dbReference type="EMBL" id="EJD40134.1"/>
    </source>
</evidence>
<evidence type="ECO:0000313" key="2">
    <source>
        <dbReference type="Proteomes" id="UP000006514"/>
    </source>
</evidence>
<protein>
    <recommendedName>
        <fullName evidence="3">Nudix hydrolase domain-containing protein</fullName>
    </recommendedName>
</protein>
<reference evidence="2" key="1">
    <citation type="journal article" date="2012" name="Science">
        <title>The Paleozoic origin of enzymatic lignin decomposition reconstructed from 31 fungal genomes.</title>
        <authorList>
            <person name="Floudas D."/>
            <person name="Binder M."/>
            <person name="Riley R."/>
            <person name="Barry K."/>
            <person name="Blanchette R.A."/>
            <person name="Henrissat B."/>
            <person name="Martinez A.T."/>
            <person name="Otillar R."/>
            <person name="Spatafora J.W."/>
            <person name="Yadav J.S."/>
            <person name="Aerts A."/>
            <person name="Benoit I."/>
            <person name="Boyd A."/>
            <person name="Carlson A."/>
            <person name="Copeland A."/>
            <person name="Coutinho P.M."/>
            <person name="de Vries R.P."/>
            <person name="Ferreira P."/>
            <person name="Findley K."/>
            <person name="Foster B."/>
            <person name="Gaskell J."/>
            <person name="Glotzer D."/>
            <person name="Gorecki P."/>
            <person name="Heitman J."/>
            <person name="Hesse C."/>
            <person name="Hori C."/>
            <person name="Igarashi K."/>
            <person name="Jurgens J.A."/>
            <person name="Kallen N."/>
            <person name="Kersten P."/>
            <person name="Kohler A."/>
            <person name="Kuees U."/>
            <person name="Kumar T.K.A."/>
            <person name="Kuo A."/>
            <person name="LaButti K."/>
            <person name="Larrondo L.F."/>
            <person name="Lindquist E."/>
            <person name="Ling A."/>
            <person name="Lombard V."/>
            <person name="Lucas S."/>
            <person name="Lundell T."/>
            <person name="Martin R."/>
            <person name="McLaughlin D.J."/>
            <person name="Morgenstern I."/>
            <person name="Morin E."/>
            <person name="Murat C."/>
            <person name="Nagy L.G."/>
            <person name="Nolan M."/>
            <person name="Ohm R.A."/>
            <person name="Patyshakuliyeva A."/>
            <person name="Rokas A."/>
            <person name="Ruiz-Duenas F.J."/>
            <person name="Sabat G."/>
            <person name="Salamov A."/>
            <person name="Samejima M."/>
            <person name="Schmutz J."/>
            <person name="Slot J.C."/>
            <person name="St John F."/>
            <person name="Stenlid J."/>
            <person name="Sun H."/>
            <person name="Sun S."/>
            <person name="Syed K."/>
            <person name="Tsang A."/>
            <person name="Wiebenga A."/>
            <person name="Young D."/>
            <person name="Pisabarro A."/>
            <person name="Eastwood D.C."/>
            <person name="Martin F."/>
            <person name="Cullen D."/>
            <person name="Grigoriev I.V."/>
            <person name="Hibbett D.S."/>
        </authorList>
    </citation>
    <scope>NUCLEOTIDE SEQUENCE [LARGE SCALE GENOMIC DNA]</scope>
    <source>
        <strain evidence="2">TFB10046</strain>
    </source>
</reference>
<dbReference type="EMBL" id="JH687805">
    <property type="protein sequence ID" value="EJD40134.1"/>
    <property type="molecule type" value="Genomic_DNA"/>
</dbReference>
<name>J0WWD3_AURST</name>
<dbReference type="AlphaFoldDB" id="J0WWD3"/>
<dbReference type="Proteomes" id="UP000006514">
    <property type="component" value="Unassembled WGS sequence"/>
</dbReference>
<gene>
    <name evidence="1" type="ORF">AURDEDRAFT_170713</name>
</gene>
<sequence>MSLPVQRPRPIPTENSSRFVTNAFWLSADCVVEIGAVLIDRRSECVLLVHDDARKQYILPRVTRKDFDVLLQAPFQAVGAKVGIPCTALALPRIEKKTLVPPDGNWYNATAMEIYSRTQTTTNPFHLSIGTLWTTDKTGKWPDGYQLITYWYGGEITALPEQRSAPSQQPGVRLATFDEALEMLKGKDDPAWSALSQFAVIWTNAKKLASGSTDLV</sequence>
<proteinExistence type="predicted"/>